<evidence type="ECO:0000313" key="5">
    <source>
        <dbReference type="Proteomes" id="UP000235392"/>
    </source>
</evidence>
<sequence>SFIKMGGVYQELMAAEKKIDGFIDACKREELKEGDMRHLAEVYMSGSDYDVAELQYGDIHTLDVDLDSILVCIAFVKQTIAALEQDSQIDPNAGLSDIVFRPLQNLLGQARTAKVISKKLLRRLQDLMRQSCSLNPNHSNAITVLKDNTYDLANVSSRMADLVGRYCSELVSSKEIFQLDTYNDILQEATRDIVKHTGRPLEEFFTLLTHLARDLGITLGVATDPEHVAKNNYEHPWVARVAEMKSSAAMNVDAEMKVLKLNEEIRELVKDTRAKEHSLQESQVKIQVMEKRMEAVKKQADAMSELESRLKKAEKEVKQYEELNESMQNEYEKMAEQNKDLKMQLVARGTDESKSAKNAKSTGPTPLMGISGNDFYVPYEGNLETTQLVEQVESLRGATRFLRAENSYLKSQGLLKQLNALPTYSVLPPAFPPVLPGDSDGSLRSPGADQTEEDEVHAAASPTDQLRKAAEESRRLYREALAISANPRVVDLSIVKRPSLLPASASDPPQLLPGRTKVWQFKERLPEVQVAKRKEEIDKLRKKVEAFKQRTHRIAS</sequence>
<proteinExistence type="predicted"/>
<organism evidence="4 5">
    <name type="scientific">Puccinia coronata f. sp. avenae</name>
    <dbReference type="NCBI Taxonomy" id="200324"/>
    <lineage>
        <taxon>Eukaryota</taxon>
        <taxon>Fungi</taxon>
        <taxon>Dikarya</taxon>
        <taxon>Basidiomycota</taxon>
        <taxon>Pucciniomycotina</taxon>
        <taxon>Pucciniomycetes</taxon>
        <taxon>Pucciniales</taxon>
        <taxon>Pucciniaceae</taxon>
        <taxon>Puccinia</taxon>
    </lineage>
</organism>
<evidence type="ECO:0000313" key="4">
    <source>
        <dbReference type="EMBL" id="PLW05975.1"/>
    </source>
</evidence>
<feature type="region of interest" description="Disordered" evidence="2">
    <location>
        <begin position="432"/>
        <end position="466"/>
    </location>
</feature>
<accession>A0A2N5RY93</accession>
<feature type="coiled-coil region" evidence="1">
    <location>
        <begin position="251"/>
        <end position="344"/>
    </location>
</feature>
<dbReference type="EMBL" id="PGCI01001270">
    <property type="protein sequence ID" value="PLW05975.1"/>
    <property type="molecule type" value="Genomic_DNA"/>
</dbReference>
<gene>
    <name evidence="4" type="ORF">PCASD_26419</name>
</gene>
<evidence type="ECO:0000259" key="3">
    <source>
        <dbReference type="Pfam" id="PF12455"/>
    </source>
</evidence>
<dbReference type="Pfam" id="PF12455">
    <property type="entry name" value="Dynactin"/>
    <property type="match status" value="1"/>
</dbReference>
<reference evidence="4 5" key="1">
    <citation type="submission" date="2017-11" db="EMBL/GenBank/DDBJ databases">
        <title>De novo assembly and phasing of dikaryotic genomes from two isolates of Puccinia coronata f. sp. avenae, the causal agent of oat crown rust.</title>
        <authorList>
            <person name="Miller M.E."/>
            <person name="Zhang Y."/>
            <person name="Omidvar V."/>
            <person name="Sperschneider J."/>
            <person name="Schwessinger B."/>
            <person name="Raley C."/>
            <person name="Palmer J.M."/>
            <person name="Garnica D."/>
            <person name="Upadhyaya N."/>
            <person name="Rathjen J."/>
            <person name="Taylor J.M."/>
            <person name="Park R.F."/>
            <person name="Dodds P.N."/>
            <person name="Hirsch C.D."/>
            <person name="Kianian S.F."/>
            <person name="Figueroa M."/>
        </authorList>
    </citation>
    <scope>NUCLEOTIDE SEQUENCE [LARGE SCALE GENOMIC DNA]</scope>
    <source>
        <strain evidence="4">12SD80</strain>
    </source>
</reference>
<feature type="domain" description="Dynein associated protein" evidence="3">
    <location>
        <begin position="2"/>
        <end position="124"/>
    </location>
</feature>
<evidence type="ECO:0000256" key="1">
    <source>
        <dbReference type="SAM" id="Coils"/>
    </source>
</evidence>
<name>A0A2N5RY93_9BASI</name>
<dbReference type="AlphaFoldDB" id="A0A2N5RY93"/>
<evidence type="ECO:0000256" key="2">
    <source>
        <dbReference type="SAM" id="MobiDB-lite"/>
    </source>
</evidence>
<protein>
    <recommendedName>
        <fullName evidence="3">Dynein associated protein domain-containing protein</fullName>
    </recommendedName>
</protein>
<dbReference type="InterPro" id="IPR022157">
    <property type="entry name" value="Dynactin"/>
</dbReference>
<comment type="caution">
    <text evidence="4">The sequence shown here is derived from an EMBL/GenBank/DDBJ whole genome shotgun (WGS) entry which is preliminary data.</text>
</comment>
<dbReference type="Proteomes" id="UP000235392">
    <property type="component" value="Unassembled WGS sequence"/>
</dbReference>
<keyword evidence="1" id="KW-0175">Coiled coil</keyword>
<feature type="non-terminal residue" evidence="4">
    <location>
        <position position="1"/>
    </location>
</feature>